<accession>A0ACB0KCE5</accession>
<evidence type="ECO:0000313" key="1">
    <source>
        <dbReference type="EMBL" id="CAJ2654967.1"/>
    </source>
</evidence>
<comment type="caution">
    <text evidence="1">The sequence shown here is derived from an EMBL/GenBank/DDBJ whole genome shotgun (WGS) entry which is preliminary data.</text>
</comment>
<keyword evidence="2" id="KW-1185">Reference proteome</keyword>
<sequence>MVKDLSMLKDTEELCPDCVVSKHHRNSIPKTTSWRASNKLELTHSDICGPINPSSNGGCRYFITFTDDFSRKTWTYPLKDKSSALEVFRRFKALVEKESNHQIKYLRTDRGGEFASNPFNEFCRMNVPKRFWPEAVVWATHVINRSPTLSVKDRTPEEAWSEMKPSVAHFKKNIIISRDVVFDEKQGWKWNEKGDKKEIQLIDDNVDGSVQVEPVAEDPVTTEPAVQSDSDMDTTSEEDDDNIENA</sequence>
<dbReference type="Proteomes" id="UP001177021">
    <property type="component" value="Unassembled WGS sequence"/>
</dbReference>
<evidence type="ECO:0000313" key="2">
    <source>
        <dbReference type="Proteomes" id="UP001177021"/>
    </source>
</evidence>
<protein>
    <submittedName>
        <fullName evidence="1">Uncharacterized protein</fullName>
    </submittedName>
</protein>
<gene>
    <name evidence="1" type="ORF">MILVUS5_LOCUS21999</name>
</gene>
<reference evidence="1" key="1">
    <citation type="submission" date="2023-10" db="EMBL/GenBank/DDBJ databases">
        <authorList>
            <person name="Rodriguez Cubillos JULIANA M."/>
            <person name="De Vega J."/>
        </authorList>
    </citation>
    <scope>NUCLEOTIDE SEQUENCE</scope>
</reference>
<dbReference type="EMBL" id="CASHSV030000206">
    <property type="protein sequence ID" value="CAJ2654967.1"/>
    <property type="molecule type" value="Genomic_DNA"/>
</dbReference>
<organism evidence="1 2">
    <name type="scientific">Trifolium pratense</name>
    <name type="common">Red clover</name>
    <dbReference type="NCBI Taxonomy" id="57577"/>
    <lineage>
        <taxon>Eukaryota</taxon>
        <taxon>Viridiplantae</taxon>
        <taxon>Streptophyta</taxon>
        <taxon>Embryophyta</taxon>
        <taxon>Tracheophyta</taxon>
        <taxon>Spermatophyta</taxon>
        <taxon>Magnoliopsida</taxon>
        <taxon>eudicotyledons</taxon>
        <taxon>Gunneridae</taxon>
        <taxon>Pentapetalae</taxon>
        <taxon>rosids</taxon>
        <taxon>fabids</taxon>
        <taxon>Fabales</taxon>
        <taxon>Fabaceae</taxon>
        <taxon>Papilionoideae</taxon>
        <taxon>50 kb inversion clade</taxon>
        <taxon>NPAAA clade</taxon>
        <taxon>Hologalegina</taxon>
        <taxon>IRL clade</taxon>
        <taxon>Trifolieae</taxon>
        <taxon>Trifolium</taxon>
    </lineage>
</organism>
<proteinExistence type="predicted"/>
<name>A0ACB0KCE5_TRIPR</name>